<dbReference type="InterPro" id="IPR001647">
    <property type="entry name" value="HTH_TetR"/>
</dbReference>
<organism evidence="4 5">
    <name type="scientific">Suipraeoptans intestinalis</name>
    <dbReference type="NCBI Taxonomy" id="2606628"/>
    <lineage>
        <taxon>Bacteria</taxon>
        <taxon>Bacillati</taxon>
        <taxon>Bacillota</taxon>
        <taxon>Clostridia</taxon>
        <taxon>Lachnospirales</taxon>
        <taxon>Lachnospiraceae</taxon>
        <taxon>Suipraeoptans</taxon>
    </lineage>
</organism>
<feature type="DNA-binding region" description="H-T-H motif" evidence="2">
    <location>
        <begin position="50"/>
        <end position="69"/>
    </location>
</feature>
<evidence type="ECO:0000313" key="5">
    <source>
        <dbReference type="Proteomes" id="UP000434409"/>
    </source>
</evidence>
<reference evidence="4 5" key="1">
    <citation type="submission" date="2019-08" db="EMBL/GenBank/DDBJ databases">
        <title>In-depth cultivation of the pig gut microbiome towards novel bacterial diversity and tailored functional studies.</title>
        <authorList>
            <person name="Wylensek D."/>
            <person name="Hitch T.C.A."/>
            <person name="Clavel T."/>
        </authorList>
    </citation>
    <scope>NUCLEOTIDE SEQUENCE [LARGE SCALE GENOMIC DNA]</scope>
    <source>
        <strain evidence="4 5">68-1-5</strain>
    </source>
</reference>
<name>A0A6N7UTC5_9FIRM</name>
<dbReference type="EMBL" id="VULY01000018">
    <property type="protein sequence ID" value="MSR94274.1"/>
    <property type="molecule type" value="Genomic_DNA"/>
</dbReference>
<evidence type="ECO:0000256" key="1">
    <source>
        <dbReference type="ARBA" id="ARBA00023125"/>
    </source>
</evidence>
<evidence type="ECO:0000256" key="2">
    <source>
        <dbReference type="PROSITE-ProRule" id="PRU00335"/>
    </source>
</evidence>
<keyword evidence="1 2" id="KW-0238">DNA-binding</keyword>
<accession>A0A6N7UTC5</accession>
<dbReference type="Gene3D" id="1.10.357.10">
    <property type="entry name" value="Tetracycline Repressor, domain 2"/>
    <property type="match status" value="1"/>
</dbReference>
<dbReference type="Pfam" id="PF00440">
    <property type="entry name" value="TetR_N"/>
    <property type="match status" value="1"/>
</dbReference>
<feature type="domain" description="HTH tetR-type" evidence="3">
    <location>
        <begin position="27"/>
        <end position="87"/>
    </location>
</feature>
<proteinExistence type="predicted"/>
<gene>
    <name evidence="4" type="ORF">FYJ34_08400</name>
</gene>
<comment type="caution">
    <text evidence="4">The sequence shown here is derived from an EMBL/GenBank/DDBJ whole genome shotgun (WGS) entry which is preliminary data.</text>
</comment>
<dbReference type="GO" id="GO:0003677">
    <property type="term" value="F:DNA binding"/>
    <property type="evidence" value="ECO:0007669"/>
    <property type="project" value="UniProtKB-UniRule"/>
</dbReference>
<sequence>MYLLKYGYNFSIGGEQMPANFTKEERELLLEKFYKEGYILLKKFGYKKLKIVDIASSVGIGTGTFYHFFKSKDAFIIWLIKKRKYETREQFLALSKEYPTGIPMEVFEQFLFDTISYNNIYRCLTQDDYNILQKKYGLLDNRNEKIEETATFMMRKLATTKSINDFLLFSEAYTIIIIGTSDLNKLNPELTDTAVKQLIHSVCQFLY</sequence>
<dbReference type="AlphaFoldDB" id="A0A6N7UTC5"/>
<dbReference type="SUPFAM" id="SSF46689">
    <property type="entry name" value="Homeodomain-like"/>
    <property type="match status" value="1"/>
</dbReference>
<dbReference type="InterPro" id="IPR009057">
    <property type="entry name" value="Homeodomain-like_sf"/>
</dbReference>
<protein>
    <submittedName>
        <fullName evidence="4">TetR/AcrR family transcriptional regulator</fullName>
    </submittedName>
</protein>
<evidence type="ECO:0000259" key="3">
    <source>
        <dbReference type="PROSITE" id="PS50977"/>
    </source>
</evidence>
<dbReference type="PROSITE" id="PS50977">
    <property type="entry name" value="HTH_TETR_2"/>
    <property type="match status" value="1"/>
</dbReference>
<keyword evidence="5" id="KW-1185">Reference proteome</keyword>
<dbReference type="Proteomes" id="UP000434409">
    <property type="component" value="Unassembled WGS sequence"/>
</dbReference>
<evidence type="ECO:0000313" key="4">
    <source>
        <dbReference type="EMBL" id="MSR94274.1"/>
    </source>
</evidence>